<dbReference type="InterPro" id="IPR002123">
    <property type="entry name" value="Plipid/glycerol_acylTrfase"/>
</dbReference>
<dbReference type="KEGG" id="cbv:U729_356"/>
<dbReference type="GO" id="GO:0003841">
    <property type="term" value="F:1-acylglycerol-3-phosphate O-acyltransferase activity"/>
    <property type="evidence" value="ECO:0007669"/>
    <property type="project" value="TreeGrafter"/>
</dbReference>
<evidence type="ECO:0000313" key="5">
    <source>
        <dbReference type="Proteomes" id="UP000030635"/>
    </source>
</evidence>
<dbReference type="RefSeq" id="WP_039311208.1">
    <property type="nucleotide sequence ID" value="NZ_CP006905.1"/>
</dbReference>
<evidence type="ECO:0000256" key="1">
    <source>
        <dbReference type="ARBA" id="ARBA00022679"/>
    </source>
</evidence>
<accession>A0A0A7FZY8</accession>
<evidence type="ECO:0000256" key="2">
    <source>
        <dbReference type="ARBA" id="ARBA00023315"/>
    </source>
</evidence>
<organism evidence="4 5">
    <name type="scientific">Clostridium baratii str. Sullivan</name>
    <dbReference type="NCBI Taxonomy" id="1415775"/>
    <lineage>
        <taxon>Bacteria</taxon>
        <taxon>Bacillati</taxon>
        <taxon>Bacillota</taxon>
        <taxon>Clostridia</taxon>
        <taxon>Eubacteriales</taxon>
        <taxon>Clostridiaceae</taxon>
        <taxon>Clostridium</taxon>
    </lineage>
</organism>
<feature type="domain" description="Phospholipid/glycerol acyltransferase" evidence="3">
    <location>
        <begin position="51"/>
        <end position="165"/>
    </location>
</feature>
<dbReference type="CDD" id="cd07989">
    <property type="entry name" value="LPLAT_AGPAT-like"/>
    <property type="match status" value="1"/>
</dbReference>
<evidence type="ECO:0000259" key="3">
    <source>
        <dbReference type="SMART" id="SM00563"/>
    </source>
</evidence>
<dbReference type="Proteomes" id="UP000030635">
    <property type="component" value="Chromosome"/>
</dbReference>
<keyword evidence="2 4" id="KW-0012">Acyltransferase</keyword>
<proteinExistence type="predicted"/>
<dbReference type="GO" id="GO:0006654">
    <property type="term" value="P:phosphatidic acid biosynthetic process"/>
    <property type="evidence" value="ECO:0007669"/>
    <property type="project" value="TreeGrafter"/>
</dbReference>
<dbReference type="OrthoDB" id="9803035at2"/>
<gene>
    <name evidence="4" type="ORF">U729_356</name>
</gene>
<dbReference type="PANTHER" id="PTHR10434">
    <property type="entry name" value="1-ACYL-SN-GLYCEROL-3-PHOSPHATE ACYLTRANSFERASE"/>
    <property type="match status" value="1"/>
</dbReference>
<dbReference type="PANTHER" id="PTHR10434:SF40">
    <property type="entry name" value="1-ACYL-SN-GLYCEROL-3-PHOSPHATE ACYLTRANSFERASE"/>
    <property type="match status" value="1"/>
</dbReference>
<sequence length="234" mass="26049">MLSPFMANVMKILPESLVVFAGKKITDRYIKNHANMHIEGYEKIKDIKRPVVFICNHLSNSDGLILNKILKKDFDPYFVAGVKLSNDPITNIGIKMVKNIPIKPNTADKEAMTRMVKAVRGGESLLIFPEGTRSRTGAMIEGKKGVLLLAKIKNATVIPIGISGTEKLLPICPEGDMGGEKWQDADVTVKFGDPVELPSKEKEETKHEHDDRCMEVLMKSIANLLPESYRGVYK</sequence>
<protein>
    <submittedName>
        <fullName evidence="4">Acyltransferase family protein</fullName>
    </submittedName>
</protein>
<dbReference type="SUPFAM" id="SSF69593">
    <property type="entry name" value="Glycerol-3-phosphate (1)-acyltransferase"/>
    <property type="match status" value="1"/>
</dbReference>
<dbReference type="AlphaFoldDB" id="A0A0A7FZY8"/>
<dbReference type="STRING" id="1561.NPD11_2647"/>
<dbReference type="HOGENOM" id="CLU_027938_4_5_9"/>
<dbReference type="Pfam" id="PF01553">
    <property type="entry name" value="Acyltransferase"/>
    <property type="match status" value="1"/>
</dbReference>
<evidence type="ECO:0000313" key="4">
    <source>
        <dbReference type="EMBL" id="AIY85194.1"/>
    </source>
</evidence>
<dbReference type="EMBL" id="CP006905">
    <property type="protein sequence ID" value="AIY85194.1"/>
    <property type="molecule type" value="Genomic_DNA"/>
</dbReference>
<name>A0A0A7FZY8_9CLOT</name>
<reference evidence="4 5" key="1">
    <citation type="journal article" date="2015" name="Infect. Genet. Evol.">
        <title>Genomic sequences of six botulinum neurotoxin-producing strains representing three clostridial species illustrate the mobility and diversity of botulinum neurotoxin genes.</title>
        <authorList>
            <person name="Smith T.J."/>
            <person name="Hill K.K."/>
            <person name="Xie G."/>
            <person name="Foley B.T."/>
            <person name="Williamson C.H."/>
            <person name="Foster J.T."/>
            <person name="Johnson S.L."/>
            <person name="Chertkov O."/>
            <person name="Teshima H."/>
            <person name="Gibbons H.S."/>
            <person name="Johnsky L.A."/>
            <person name="Karavis M.A."/>
            <person name="Smith L.A."/>
        </authorList>
    </citation>
    <scope>NUCLEOTIDE SEQUENCE [LARGE SCALE GENOMIC DNA]</scope>
    <source>
        <strain evidence="4">Sullivan</strain>
    </source>
</reference>
<dbReference type="SMART" id="SM00563">
    <property type="entry name" value="PlsC"/>
    <property type="match status" value="1"/>
</dbReference>
<keyword evidence="1 4" id="KW-0808">Transferase</keyword>
<dbReference type="eggNOG" id="COG0204">
    <property type="taxonomic scope" value="Bacteria"/>
</dbReference>
<keyword evidence="5" id="KW-1185">Reference proteome</keyword>